<sequence length="85" mass="9210">MTSRMKCPIIITSHGSIGLAARKGFQIVYLPSGGRYPFTVRSRDDGAVNLVGNCYVQGVITLLSTNIYIHGTLALHIELPYATLS</sequence>
<dbReference type="RefSeq" id="XP_031909507.1">
    <property type="nucleotide sequence ID" value="XM_032055682.1"/>
</dbReference>
<proteinExistence type="predicted"/>
<protein>
    <submittedName>
        <fullName evidence="1">Uncharacterized protein</fullName>
    </submittedName>
</protein>
<dbReference type="OrthoDB" id="2157530at2759"/>
<dbReference type="Proteomes" id="UP000325672">
    <property type="component" value="Unassembled WGS sequence"/>
</dbReference>
<dbReference type="EMBL" id="ML743616">
    <property type="protein sequence ID" value="KAE8133444.1"/>
    <property type="molecule type" value="Genomic_DNA"/>
</dbReference>
<name>A0A5N6SK06_ASPPS</name>
<evidence type="ECO:0000313" key="1">
    <source>
        <dbReference type="EMBL" id="KAE8133444.1"/>
    </source>
</evidence>
<gene>
    <name evidence="1" type="ORF">BDV38DRAFT_258071</name>
</gene>
<evidence type="ECO:0000313" key="2">
    <source>
        <dbReference type="Proteomes" id="UP000325672"/>
    </source>
</evidence>
<keyword evidence="2" id="KW-1185">Reference proteome</keyword>
<dbReference type="AlphaFoldDB" id="A0A5N6SK06"/>
<accession>A0A5N6SK06</accession>
<dbReference type="GeneID" id="43639892"/>
<organism evidence="1 2">
    <name type="scientific">Aspergillus pseudotamarii</name>
    <dbReference type="NCBI Taxonomy" id="132259"/>
    <lineage>
        <taxon>Eukaryota</taxon>
        <taxon>Fungi</taxon>
        <taxon>Dikarya</taxon>
        <taxon>Ascomycota</taxon>
        <taxon>Pezizomycotina</taxon>
        <taxon>Eurotiomycetes</taxon>
        <taxon>Eurotiomycetidae</taxon>
        <taxon>Eurotiales</taxon>
        <taxon>Aspergillaceae</taxon>
        <taxon>Aspergillus</taxon>
        <taxon>Aspergillus subgen. Circumdati</taxon>
    </lineage>
</organism>
<reference evidence="1 2" key="1">
    <citation type="submission" date="2019-04" db="EMBL/GenBank/DDBJ databases">
        <title>Friends and foes A comparative genomics study of 23 Aspergillus species from section Flavi.</title>
        <authorList>
            <consortium name="DOE Joint Genome Institute"/>
            <person name="Kjaerbolling I."/>
            <person name="Vesth T."/>
            <person name="Frisvad J.C."/>
            <person name="Nybo J.L."/>
            <person name="Theobald S."/>
            <person name="Kildgaard S."/>
            <person name="Isbrandt T."/>
            <person name="Kuo A."/>
            <person name="Sato A."/>
            <person name="Lyhne E.K."/>
            <person name="Kogle M.E."/>
            <person name="Wiebenga A."/>
            <person name="Kun R.S."/>
            <person name="Lubbers R.J."/>
            <person name="Makela M.R."/>
            <person name="Barry K."/>
            <person name="Chovatia M."/>
            <person name="Clum A."/>
            <person name="Daum C."/>
            <person name="Haridas S."/>
            <person name="He G."/>
            <person name="LaButti K."/>
            <person name="Lipzen A."/>
            <person name="Mondo S."/>
            <person name="Riley R."/>
            <person name="Salamov A."/>
            <person name="Simmons B.A."/>
            <person name="Magnuson J.K."/>
            <person name="Henrissat B."/>
            <person name="Mortensen U.H."/>
            <person name="Larsen T.O."/>
            <person name="Devries R.P."/>
            <person name="Grigoriev I.V."/>
            <person name="Machida M."/>
            <person name="Baker S.E."/>
            <person name="Andersen M.R."/>
        </authorList>
    </citation>
    <scope>NUCLEOTIDE SEQUENCE [LARGE SCALE GENOMIC DNA]</scope>
    <source>
        <strain evidence="1 2">CBS 117625</strain>
    </source>
</reference>